<evidence type="ECO:0000313" key="3">
    <source>
        <dbReference type="Proteomes" id="UP000054302"/>
    </source>
</evidence>
<dbReference type="GeneID" id="27324052"/>
<feature type="region of interest" description="Disordered" evidence="1">
    <location>
        <begin position="57"/>
        <end position="101"/>
    </location>
</feature>
<dbReference type="EMBL" id="KN847523">
    <property type="protein sequence ID" value="KIV91693.1"/>
    <property type="molecule type" value="Genomic_DNA"/>
</dbReference>
<protein>
    <submittedName>
        <fullName evidence="2">Uncharacterized protein</fullName>
    </submittedName>
</protein>
<keyword evidence="3" id="KW-1185">Reference proteome</keyword>
<dbReference type="Proteomes" id="UP000054302">
    <property type="component" value="Unassembled WGS sequence"/>
</dbReference>
<feature type="region of interest" description="Disordered" evidence="1">
    <location>
        <begin position="1"/>
        <end position="26"/>
    </location>
</feature>
<dbReference type="HOGENOM" id="CLU_2121075_0_0_1"/>
<gene>
    <name evidence="2" type="ORF">PV10_06207</name>
</gene>
<evidence type="ECO:0000256" key="1">
    <source>
        <dbReference type="SAM" id="MobiDB-lite"/>
    </source>
</evidence>
<reference evidence="2 3" key="1">
    <citation type="submission" date="2015-01" db="EMBL/GenBank/DDBJ databases">
        <title>The Genome Sequence of Exophiala mesophila CBS40295.</title>
        <authorList>
            <consortium name="The Broad Institute Genomics Platform"/>
            <person name="Cuomo C."/>
            <person name="de Hoog S."/>
            <person name="Gorbushina A."/>
            <person name="Stielow B."/>
            <person name="Teixiera M."/>
            <person name="Abouelleil A."/>
            <person name="Chapman S.B."/>
            <person name="Priest M."/>
            <person name="Young S.K."/>
            <person name="Wortman J."/>
            <person name="Nusbaum C."/>
            <person name="Birren B."/>
        </authorList>
    </citation>
    <scope>NUCLEOTIDE SEQUENCE [LARGE SCALE GENOMIC DNA]</scope>
    <source>
        <strain evidence="2 3">CBS 40295</strain>
    </source>
</reference>
<name>A0A0D1ZXV3_EXOME</name>
<sequence>MDPDSQARPHPCLSPRTYSTGNYAPTRINEPQALVPRITASTETYITWLISRSCYQPSDNRDHHESSAHTPHPSLDPRSTGLRLAGTNIDNDGLEEATSLGTGVIFKPRSSHLL</sequence>
<organism evidence="2 3">
    <name type="scientific">Exophiala mesophila</name>
    <name type="common">Black yeast-like fungus</name>
    <dbReference type="NCBI Taxonomy" id="212818"/>
    <lineage>
        <taxon>Eukaryota</taxon>
        <taxon>Fungi</taxon>
        <taxon>Dikarya</taxon>
        <taxon>Ascomycota</taxon>
        <taxon>Pezizomycotina</taxon>
        <taxon>Eurotiomycetes</taxon>
        <taxon>Chaetothyriomycetidae</taxon>
        <taxon>Chaetothyriales</taxon>
        <taxon>Herpotrichiellaceae</taxon>
        <taxon>Exophiala</taxon>
    </lineage>
</organism>
<evidence type="ECO:0000313" key="2">
    <source>
        <dbReference type="EMBL" id="KIV91693.1"/>
    </source>
</evidence>
<dbReference type="RefSeq" id="XP_016223267.1">
    <property type="nucleotide sequence ID" value="XM_016370974.1"/>
</dbReference>
<dbReference type="AlphaFoldDB" id="A0A0D1ZXV3"/>
<accession>A0A0D1ZXV3</accession>
<proteinExistence type="predicted"/>
<dbReference type="VEuPathDB" id="FungiDB:PV10_06207"/>